<dbReference type="Proteomes" id="UP000438429">
    <property type="component" value="Unassembled WGS sequence"/>
</dbReference>
<organism evidence="1 2">
    <name type="scientific">Scophthalmus maximus</name>
    <name type="common">Turbot</name>
    <name type="synonym">Psetta maxima</name>
    <dbReference type="NCBI Taxonomy" id="52904"/>
    <lineage>
        <taxon>Eukaryota</taxon>
        <taxon>Metazoa</taxon>
        <taxon>Chordata</taxon>
        <taxon>Craniata</taxon>
        <taxon>Vertebrata</taxon>
        <taxon>Euteleostomi</taxon>
        <taxon>Actinopterygii</taxon>
        <taxon>Neopterygii</taxon>
        <taxon>Teleostei</taxon>
        <taxon>Neoteleostei</taxon>
        <taxon>Acanthomorphata</taxon>
        <taxon>Carangaria</taxon>
        <taxon>Pleuronectiformes</taxon>
        <taxon>Pleuronectoidei</taxon>
        <taxon>Scophthalmidae</taxon>
        <taxon>Scophthalmus</taxon>
    </lineage>
</organism>
<accession>A0A6A4SXZ9</accession>
<evidence type="ECO:0000313" key="2">
    <source>
        <dbReference type="Proteomes" id="UP000438429"/>
    </source>
</evidence>
<evidence type="ECO:0000313" key="1">
    <source>
        <dbReference type="EMBL" id="KAF0040106.1"/>
    </source>
</evidence>
<proteinExistence type="predicted"/>
<protein>
    <submittedName>
        <fullName evidence="1">Uncharacterized protein</fullName>
    </submittedName>
</protein>
<sequence length="125" mass="13798">MDRSLRPGPFCNVPDSGLLKLGPRGLVPVRQDVCKKAKRSLETGSARIAAPLCVGLFGLIELLPVGCSLMSELLLSFPIVSHKGLVRLRFRCRESRLDELQSPTQTCQQRGRRISITLQVTDDNV</sequence>
<reference evidence="1 2" key="1">
    <citation type="submission" date="2019-06" db="EMBL/GenBank/DDBJ databases">
        <title>Draft genomes of female and male turbot (Scophthalmus maximus).</title>
        <authorList>
            <person name="Xu H."/>
            <person name="Xu X.-W."/>
            <person name="Shao C."/>
            <person name="Chen S."/>
        </authorList>
    </citation>
    <scope>NUCLEOTIDE SEQUENCE [LARGE SCALE GENOMIC DNA]</scope>
    <source>
        <strain evidence="1">Ysfricsl-2016a</strain>
        <tissue evidence="1">Blood</tissue>
    </source>
</reference>
<dbReference type="EMBL" id="VEVO01000007">
    <property type="protein sequence ID" value="KAF0040106.1"/>
    <property type="molecule type" value="Genomic_DNA"/>
</dbReference>
<name>A0A6A4SXZ9_SCOMX</name>
<dbReference type="AlphaFoldDB" id="A0A6A4SXZ9"/>
<gene>
    <name evidence="1" type="ORF">F2P81_008341</name>
</gene>
<comment type="caution">
    <text evidence="1">The sequence shown here is derived from an EMBL/GenBank/DDBJ whole genome shotgun (WGS) entry which is preliminary data.</text>
</comment>